<comment type="caution">
    <text evidence="3">The sequence shown here is derived from an EMBL/GenBank/DDBJ whole genome shotgun (WGS) entry which is preliminary data.</text>
</comment>
<accession>A0A520MNH8</accession>
<keyword evidence="2" id="KW-0732">Signal</keyword>
<proteinExistence type="predicted"/>
<evidence type="ECO:0000256" key="2">
    <source>
        <dbReference type="SAM" id="SignalP"/>
    </source>
</evidence>
<name>A0A520MNH8_9GAMM</name>
<protein>
    <recommendedName>
        <fullName evidence="5">Lipoprotein</fullName>
    </recommendedName>
</protein>
<evidence type="ECO:0000313" key="3">
    <source>
        <dbReference type="EMBL" id="RZO22756.1"/>
    </source>
</evidence>
<dbReference type="EMBL" id="SHBI01000002">
    <property type="protein sequence ID" value="RZO22756.1"/>
    <property type="molecule type" value="Genomic_DNA"/>
</dbReference>
<feature type="chain" id="PRO_5022217363" description="Lipoprotein" evidence="2">
    <location>
        <begin position="19"/>
        <end position="128"/>
    </location>
</feature>
<dbReference type="PROSITE" id="PS51257">
    <property type="entry name" value="PROKAR_LIPOPROTEIN"/>
    <property type="match status" value="1"/>
</dbReference>
<sequence length="128" mass="14803">MKKILAIFLLFIFVGCSASPKKMEELYADKTSYYSPAETIKCMQMAPPQRPTPINKKGETRESYDQNDCYDDLLLKDQRELEFSFGKSKILLENKKEVEKLPDAKKDSIDDIDIDAIEEKVIKKTKED</sequence>
<evidence type="ECO:0000256" key="1">
    <source>
        <dbReference type="SAM" id="MobiDB-lite"/>
    </source>
</evidence>
<evidence type="ECO:0008006" key="5">
    <source>
        <dbReference type="Google" id="ProtNLM"/>
    </source>
</evidence>
<gene>
    <name evidence="3" type="ORF">EVA96_01000</name>
</gene>
<dbReference type="AlphaFoldDB" id="A0A520MNH8"/>
<reference evidence="3 4" key="1">
    <citation type="submission" date="2019-02" db="EMBL/GenBank/DDBJ databases">
        <title>Prokaryotic population dynamics and viral predation in marine succession experiment using metagenomics: the confinement effect.</title>
        <authorList>
            <person name="Haro-Moreno J.M."/>
            <person name="Rodriguez-Valera F."/>
            <person name="Lopez-Perez M."/>
        </authorList>
    </citation>
    <scope>NUCLEOTIDE SEQUENCE [LARGE SCALE GENOMIC DNA]</scope>
    <source>
        <strain evidence="3">MED-G163</strain>
    </source>
</reference>
<evidence type="ECO:0000313" key="4">
    <source>
        <dbReference type="Proteomes" id="UP000315782"/>
    </source>
</evidence>
<organism evidence="3 4">
    <name type="scientific">SAR86 cluster bacterium</name>
    <dbReference type="NCBI Taxonomy" id="2030880"/>
    <lineage>
        <taxon>Bacteria</taxon>
        <taxon>Pseudomonadati</taxon>
        <taxon>Pseudomonadota</taxon>
        <taxon>Gammaproteobacteria</taxon>
        <taxon>SAR86 cluster</taxon>
    </lineage>
</organism>
<feature type="signal peptide" evidence="2">
    <location>
        <begin position="1"/>
        <end position="18"/>
    </location>
</feature>
<feature type="region of interest" description="Disordered" evidence="1">
    <location>
        <begin position="45"/>
        <end position="64"/>
    </location>
</feature>
<dbReference type="Proteomes" id="UP000315782">
    <property type="component" value="Unassembled WGS sequence"/>
</dbReference>